<evidence type="ECO:0000256" key="1">
    <source>
        <dbReference type="SAM" id="MobiDB-lite"/>
    </source>
</evidence>
<protein>
    <recommendedName>
        <fullName evidence="3">DUF4283 domain-containing protein</fullName>
    </recommendedName>
</protein>
<name>A0A6V7Q037_ANACO</name>
<sequence>MLFSRPPLTQQAPSLPLSIRAPFALLLYLPSEREGALGVWRQITRFVSVENCFGAPGVTSLVIPPATTAQQQCRNAILANVIGTTNLGHFPQDMIASDFANQFGGFFNDFHVARYRKTDYVIFLPQWVYSRDLVRRRIIYLSHYKLRVSSIVNGFERYLKADNNSLNVLDLICFRCQVAVEDPVDIPENLSLTIGDLIVSVEVQLESTAPFGGDDRCIPFAGGNPNKGGDQTDPLGQQNGQTGRHLSPPNPEEAPVVPSTDGVMVPPDYLIDFLTGVQISMPSVGSSQRPQAESSQRSLEQLGNHKLVIKSCDKAQMVLGARSEEVAPRTISLLTFFTGDASLAPRNVSILSSSLGDATPAPSLATPRKSNCLAKKEIEPALVRAIARKVVLKKGADAFPQRVYSDNQPIKACTLTCRKIKRKMGNAV</sequence>
<proteinExistence type="predicted"/>
<gene>
    <name evidence="2" type="ORF">CB5_LOCUS19745</name>
</gene>
<feature type="compositionally biased region" description="Polar residues" evidence="1">
    <location>
        <begin position="234"/>
        <end position="244"/>
    </location>
</feature>
<accession>A0A6V7Q037</accession>
<feature type="region of interest" description="Disordered" evidence="1">
    <location>
        <begin position="214"/>
        <end position="262"/>
    </location>
</feature>
<evidence type="ECO:0008006" key="3">
    <source>
        <dbReference type="Google" id="ProtNLM"/>
    </source>
</evidence>
<dbReference type="AlphaFoldDB" id="A0A6V7Q037"/>
<dbReference type="EMBL" id="LR862131">
    <property type="protein sequence ID" value="CAD1836534.1"/>
    <property type="molecule type" value="Genomic_DNA"/>
</dbReference>
<evidence type="ECO:0000313" key="2">
    <source>
        <dbReference type="EMBL" id="CAD1836534.1"/>
    </source>
</evidence>
<reference evidence="2" key="1">
    <citation type="submission" date="2020-07" db="EMBL/GenBank/DDBJ databases">
        <authorList>
            <person name="Lin J."/>
        </authorList>
    </citation>
    <scope>NUCLEOTIDE SEQUENCE</scope>
</reference>
<organism evidence="2">
    <name type="scientific">Ananas comosus var. bracteatus</name>
    <name type="common">red pineapple</name>
    <dbReference type="NCBI Taxonomy" id="296719"/>
    <lineage>
        <taxon>Eukaryota</taxon>
        <taxon>Viridiplantae</taxon>
        <taxon>Streptophyta</taxon>
        <taxon>Embryophyta</taxon>
        <taxon>Tracheophyta</taxon>
        <taxon>Spermatophyta</taxon>
        <taxon>Magnoliopsida</taxon>
        <taxon>Liliopsida</taxon>
        <taxon>Poales</taxon>
        <taxon>Bromeliaceae</taxon>
        <taxon>Bromelioideae</taxon>
        <taxon>Ananas</taxon>
    </lineage>
</organism>